<dbReference type="InParanoid" id="A0A2P6N4Z1"/>
<evidence type="ECO:0000313" key="13">
    <source>
        <dbReference type="Proteomes" id="UP000241769"/>
    </source>
</evidence>
<keyword evidence="8" id="KW-0539">Nucleus</keyword>
<name>A0A2P6N4Z1_9EUKA</name>
<dbReference type="PROSITE" id="PS50082">
    <property type="entry name" value="WD_REPEATS_2"/>
    <property type="match status" value="2"/>
</dbReference>
<feature type="repeat" description="WD" evidence="9">
    <location>
        <begin position="927"/>
        <end position="968"/>
    </location>
</feature>
<gene>
    <name evidence="12" type="ORF">PROFUN_13257</name>
</gene>
<reference evidence="12 13" key="1">
    <citation type="journal article" date="2018" name="Genome Biol. Evol.">
        <title>Multiple Roots of Fruiting Body Formation in Amoebozoa.</title>
        <authorList>
            <person name="Hillmann F."/>
            <person name="Forbes G."/>
            <person name="Novohradska S."/>
            <person name="Ferling I."/>
            <person name="Riege K."/>
            <person name="Groth M."/>
            <person name="Westermann M."/>
            <person name="Marz M."/>
            <person name="Spaller T."/>
            <person name="Winckler T."/>
            <person name="Schaap P."/>
            <person name="Glockner G."/>
        </authorList>
    </citation>
    <scope>NUCLEOTIDE SEQUENCE [LARGE SCALE GENOMIC DNA]</scope>
    <source>
        <strain evidence="12 13">Jena</strain>
    </source>
</reference>
<dbReference type="GO" id="GO:0006281">
    <property type="term" value="P:DNA repair"/>
    <property type="evidence" value="ECO:0007669"/>
    <property type="project" value="UniProtKB-KW"/>
</dbReference>
<dbReference type="GO" id="GO:0033186">
    <property type="term" value="C:CAF-1 complex"/>
    <property type="evidence" value="ECO:0007669"/>
    <property type="project" value="TreeGrafter"/>
</dbReference>
<evidence type="ECO:0000256" key="9">
    <source>
        <dbReference type="PROSITE-ProRule" id="PRU00221"/>
    </source>
</evidence>
<dbReference type="EMBL" id="MDYQ01000201">
    <property type="protein sequence ID" value="PRP79015.1"/>
    <property type="molecule type" value="Genomic_DNA"/>
</dbReference>
<organism evidence="12 13">
    <name type="scientific">Planoprotostelium fungivorum</name>
    <dbReference type="NCBI Taxonomy" id="1890364"/>
    <lineage>
        <taxon>Eukaryota</taxon>
        <taxon>Amoebozoa</taxon>
        <taxon>Evosea</taxon>
        <taxon>Variosea</taxon>
        <taxon>Cavosteliida</taxon>
        <taxon>Cavosteliaceae</taxon>
        <taxon>Planoprotostelium</taxon>
    </lineage>
</organism>
<dbReference type="InterPro" id="IPR015943">
    <property type="entry name" value="WD40/YVTN_repeat-like_dom_sf"/>
</dbReference>
<dbReference type="STRING" id="1890364.A0A2P6N4Z1"/>
<feature type="repeat" description="WD" evidence="9">
    <location>
        <begin position="885"/>
        <end position="926"/>
    </location>
</feature>
<proteinExistence type="inferred from homology"/>
<dbReference type="InterPro" id="IPR001680">
    <property type="entry name" value="WD40_rpt"/>
</dbReference>
<dbReference type="Pfam" id="PF16477">
    <property type="entry name" value="DUF5054"/>
    <property type="match status" value="1"/>
</dbReference>
<dbReference type="InterPro" id="IPR036322">
    <property type="entry name" value="WD40_repeat_dom_sf"/>
</dbReference>
<dbReference type="AlphaFoldDB" id="A0A2P6N4Z1"/>
<evidence type="ECO:0000256" key="4">
    <source>
        <dbReference type="ARBA" id="ARBA00022737"/>
    </source>
</evidence>
<evidence type="ECO:0000256" key="5">
    <source>
        <dbReference type="ARBA" id="ARBA00022763"/>
    </source>
</evidence>
<keyword evidence="6" id="KW-0156">Chromatin regulator</keyword>
<dbReference type="InterPro" id="IPR055410">
    <property type="entry name" value="Beta-prop_CAF1B_HIR1"/>
</dbReference>
<evidence type="ECO:0000256" key="1">
    <source>
        <dbReference type="ARBA" id="ARBA00004123"/>
    </source>
</evidence>
<keyword evidence="5" id="KW-0227">DNA damage</keyword>
<evidence type="ECO:0000256" key="3">
    <source>
        <dbReference type="ARBA" id="ARBA00022574"/>
    </source>
</evidence>
<evidence type="ECO:0000256" key="6">
    <source>
        <dbReference type="ARBA" id="ARBA00022853"/>
    </source>
</evidence>
<feature type="signal peptide" evidence="10">
    <location>
        <begin position="1"/>
        <end position="33"/>
    </location>
</feature>
<accession>A0A2P6N4Z1</accession>
<keyword evidence="3 9" id="KW-0853">WD repeat</keyword>
<dbReference type="SUPFAM" id="SSF50978">
    <property type="entry name" value="WD40 repeat-like"/>
    <property type="match status" value="1"/>
</dbReference>
<dbReference type="InterPro" id="IPR032482">
    <property type="entry name" value="DUF5054"/>
</dbReference>
<evidence type="ECO:0000256" key="8">
    <source>
        <dbReference type="ARBA" id="ARBA00023242"/>
    </source>
</evidence>
<keyword evidence="13" id="KW-1185">Reference proteome</keyword>
<comment type="subcellular location">
    <subcellularLocation>
        <location evidence="1">Nucleus</location>
    </subcellularLocation>
</comment>
<evidence type="ECO:0000256" key="2">
    <source>
        <dbReference type="ARBA" id="ARBA00007306"/>
    </source>
</evidence>
<feature type="chain" id="PRO_5015138830" description="CAF1B/HIR1 beta-propeller domain-containing protein" evidence="10">
    <location>
        <begin position="34"/>
        <end position="1178"/>
    </location>
</feature>
<dbReference type="Gene3D" id="2.130.10.10">
    <property type="entry name" value="YVTN repeat-like/Quinoprotein amine dehydrogenase"/>
    <property type="match status" value="1"/>
</dbReference>
<comment type="caution">
    <text evidence="12">The sequence shown here is derived from an EMBL/GenBank/DDBJ whole genome shotgun (WGS) entry which is preliminary data.</text>
</comment>
<feature type="domain" description="CAF1B/HIR1 beta-propeller" evidence="11">
    <location>
        <begin position="782"/>
        <end position="1153"/>
    </location>
</feature>
<dbReference type="GO" id="GO:0006334">
    <property type="term" value="P:nucleosome assembly"/>
    <property type="evidence" value="ECO:0007669"/>
    <property type="project" value="TreeGrafter"/>
</dbReference>
<dbReference type="GO" id="GO:0006335">
    <property type="term" value="P:DNA replication-dependent chromatin assembly"/>
    <property type="evidence" value="ECO:0007669"/>
    <property type="project" value="InterPro"/>
</dbReference>
<comment type="similarity">
    <text evidence="2">Belongs to the WD repeat HIR1 family.</text>
</comment>
<evidence type="ECO:0000256" key="7">
    <source>
        <dbReference type="ARBA" id="ARBA00023204"/>
    </source>
</evidence>
<keyword evidence="4" id="KW-0677">Repeat</keyword>
<dbReference type="Pfam" id="PF24105">
    <property type="entry name" value="Beta-prop_CAF1B_HIR1"/>
    <property type="match status" value="1"/>
</dbReference>
<evidence type="ECO:0000259" key="11">
    <source>
        <dbReference type="Pfam" id="PF24105"/>
    </source>
</evidence>
<dbReference type="PANTHER" id="PTHR15271">
    <property type="entry name" value="CHROMATIN ASSEMBLY FACTOR 1 SUBUNIT B"/>
    <property type="match status" value="1"/>
</dbReference>
<evidence type="ECO:0000313" key="12">
    <source>
        <dbReference type="EMBL" id="PRP79015.1"/>
    </source>
</evidence>
<dbReference type="OrthoDB" id="71227at2759"/>
<dbReference type="GO" id="GO:0005634">
    <property type="term" value="C:nucleus"/>
    <property type="evidence" value="ECO:0007669"/>
    <property type="project" value="UniProtKB-SubCell"/>
</dbReference>
<dbReference type="PROSITE" id="PS50294">
    <property type="entry name" value="WD_REPEATS_REGION"/>
    <property type="match status" value="1"/>
</dbReference>
<dbReference type="SMART" id="SM00320">
    <property type="entry name" value="WD40"/>
    <property type="match status" value="4"/>
</dbReference>
<dbReference type="PANTHER" id="PTHR15271:SF4">
    <property type="entry name" value="CHROMATIN ASSEMBLY FACTOR 1 SUBUNIT B"/>
    <property type="match status" value="1"/>
</dbReference>
<dbReference type="InterPro" id="IPR045145">
    <property type="entry name" value="PTHR15271"/>
</dbReference>
<protein>
    <recommendedName>
        <fullName evidence="11">CAF1B/HIR1 beta-propeller domain-containing protein</fullName>
    </recommendedName>
</protein>
<evidence type="ECO:0000256" key="10">
    <source>
        <dbReference type="SAM" id="SignalP"/>
    </source>
</evidence>
<sequence>MAHTTNTPTSQTVGPDNMLRVFLFLALLSGICSISSVDPSTIKHVDIVLMNHLDVGFSTPDGKVAYTPNVVNVYFHTYFPNAIRIANQLKNNASTTARLVYTTHPWLVALYLDCDASGFPFLPQLQTHIQCPSALEVQQFEKAIIRGIIRWHAFPFNAQSELYDESLFQAGAVMHHRERLTSVGLDVAKRLSDRFNISQPQTMSQKDVPGLTRGVVPILKRNNVKAIHVGVNGASAPPAFDDGVNVWRDTDSGEEIYLLFHKGDYGGKELQDAVLVPGFDRALIVYVRSDNSGPGSAAEENFKNAVVSAGSYDDYIEKLDEFVTGERREGKNVSINTYTQEIGDTWIYGVPSDPYKIAVFRAIMRVRKSNIERGVWNTSDPDLIRADLMLLKIGEHTWGLDVKTYLKDFDNWSNEDFDKVRYGNNYQILINSWLDQRSYLDATIALLTNHSIIYNQIKKEIGELKTKKPTGLGWKKIENPLEQMWISKFSIGFGEDGSINHLLDTVSGKTYADLSHPLGSFVYNTYDNSDYDEYLTQYPYIPGAWWLPGDFGKPNVTAGKPTHNKDKPKLVNIYKKGNQLWLRSKLRSDSHTEAGAPSEIFTTISVGGNKTHGTIYFRVQWFDKRPTRLPEALWFGFNPRAQENTTGWKIEKLGSVISPRDVVLNGSHHLHGSVKGVSLDSLSVESSDAAILSPGKATPFPIPLDSVSDLGGKGISFCLANNIWGTNYVMWYPFLTEDDESVFRFKPSRIINPSPLVADSSKKGSRGMALRNDSYRSCGDKMRIKTPQISWHGRDPIYSIHLHPSGRIATAGTDKDVKFVTLQQHVSSFWKRWWADLVCLMLRVDTDRFIYVWEKKEGASQTIRGNLDADDEVENKEVWVVKYALRGHTADIYDLAWSPNSNYMISASTDNTVILWDTKKKEMMEILEGHQHYVQGCTWDPLSRMIITQSADRTARIYQLHVDRLTNYKSNGKPGKEHIATIRHVIKDKEDRGNAGETKHKRKMFCDENLNTFFRRPAWSPDGSIFLIPAGIEEASEGEPSNCVYIYSSLAPNQPIAELHGLPSPAISVHFNPKLYQLEGTCPYGLSHTLVYAVLTLNGVAIYRTTTSNPIAYIDNIHYSGLTDATWCGEGKHLLISSKDGYVTWVCFKEGELGVVIAGDSSSCDPPSSSLVTETMQE</sequence>
<keyword evidence="7" id="KW-0234">DNA repair</keyword>
<dbReference type="Proteomes" id="UP000241769">
    <property type="component" value="Unassembled WGS sequence"/>
</dbReference>
<keyword evidence="10" id="KW-0732">Signal</keyword>